<dbReference type="PANTHER" id="PTHR13774:SF17">
    <property type="entry name" value="PHENAZINE BIOSYNTHESIS-LIKE DOMAIN-CONTAINING PROTEIN"/>
    <property type="match status" value="1"/>
</dbReference>
<evidence type="ECO:0000256" key="3">
    <source>
        <dbReference type="PIRSR" id="PIRSR016184-1"/>
    </source>
</evidence>
<evidence type="ECO:0000313" key="5">
    <source>
        <dbReference type="Proteomes" id="UP000694501"/>
    </source>
</evidence>
<keyword evidence="2" id="KW-0413">Isomerase</keyword>
<name>A0A949JHI8_9ACTN</name>
<reference evidence="4" key="1">
    <citation type="submission" date="2021-06" db="EMBL/GenBank/DDBJ databases">
        <title>Sequencing of actinobacteria type strains.</title>
        <authorList>
            <person name="Nguyen G.-S."/>
            <person name="Wentzel A."/>
        </authorList>
    </citation>
    <scope>NUCLEOTIDE SEQUENCE</scope>
    <source>
        <strain evidence="4">P38-E01</strain>
    </source>
</reference>
<dbReference type="NCBIfam" id="TIGR00654">
    <property type="entry name" value="PhzF_family"/>
    <property type="match status" value="1"/>
</dbReference>
<dbReference type="AlphaFoldDB" id="A0A949JHI8"/>
<protein>
    <submittedName>
        <fullName evidence="4">PhzF family phenazine biosynthesis protein</fullName>
    </submittedName>
</protein>
<dbReference type="GO" id="GO:0016853">
    <property type="term" value="F:isomerase activity"/>
    <property type="evidence" value="ECO:0007669"/>
    <property type="project" value="UniProtKB-KW"/>
</dbReference>
<evidence type="ECO:0000256" key="1">
    <source>
        <dbReference type="ARBA" id="ARBA00008270"/>
    </source>
</evidence>
<gene>
    <name evidence="4" type="ORF">JGS22_021410</name>
</gene>
<dbReference type="Gene3D" id="3.10.310.10">
    <property type="entry name" value="Diaminopimelate Epimerase, Chain A, domain 1"/>
    <property type="match status" value="2"/>
</dbReference>
<dbReference type="Proteomes" id="UP000694501">
    <property type="component" value="Unassembled WGS sequence"/>
</dbReference>
<dbReference type="PANTHER" id="PTHR13774">
    <property type="entry name" value="PHENAZINE BIOSYNTHESIS PROTEIN"/>
    <property type="match status" value="1"/>
</dbReference>
<comment type="similarity">
    <text evidence="1">Belongs to the PhzF family.</text>
</comment>
<dbReference type="EMBL" id="JAELVF020000002">
    <property type="protein sequence ID" value="MBU7600122.1"/>
    <property type="molecule type" value="Genomic_DNA"/>
</dbReference>
<dbReference type="SUPFAM" id="SSF54506">
    <property type="entry name" value="Diaminopimelate epimerase-like"/>
    <property type="match status" value="1"/>
</dbReference>
<dbReference type="Pfam" id="PF02567">
    <property type="entry name" value="PhzC-PhzF"/>
    <property type="match status" value="1"/>
</dbReference>
<dbReference type="RefSeq" id="WP_211039983.1">
    <property type="nucleotide sequence ID" value="NZ_JAELVF020000002.1"/>
</dbReference>
<proteinExistence type="inferred from homology"/>
<keyword evidence="5" id="KW-1185">Reference proteome</keyword>
<dbReference type="GO" id="GO:0005737">
    <property type="term" value="C:cytoplasm"/>
    <property type="evidence" value="ECO:0007669"/>
    <property type="project" value="TreeGrafter"/>
</dbReference>
<dbReference type="InterPro" id="IPR003719">
    <property type="entry name" value="Phenazine_PhzF-like"/>
</dbReference>
<accession>A0A949JHI8</accession>
<dbReference type="PIRSF" id="PIRSF016184">
    <property type="entry name" value="PhzC_PhzF"/>
    <property type="match status" value="1"/>
</dbReference>
<feature type="active site" evidence="3">
    <location>
        <position position="45"/>
    </location>
</feature>
<organism evidence="4 5">
    <name type="scientific">Streptomyces tardus</name>
    <dbReference type="NCBI Taxonomy" id="2780544"/>
    <lineage>
        <taxon>Bacteria</taxon>
        <taxon>Bacillati</taxon>
        <taxon>Actinomycetota</taxon>
        <taxon>Actinomycetes</taxon>
        <taxon>Kitasatosporales</taxon>
        <taxon>Streptomycetaceae</taxon>
        <taxon>Streptomyces</taxon>
    </lineage>
</organism>
<comment type="caution">
    <text evidence="4">The sequence shown here is derived from an EMBL/GenBank/DDBJ whole genome shotgun (WGS) entry which is preliminary data.</text>
</comment>
<evidence type="ECO:0000313" key="4">
    <source>
        <dbReference type="EMBL" id="MBU7600122.1"/>
    </source>
</evidence>
<sequence length="273" mass="29055">MRIHFVDTFTDRPFSGNPAAVVLLDDDFPPDEQLQRLASQLNLSETAYARPLPPGAEADWALRWFTPAAEVRLCGHATLATAHVLRTSGRLAGRVRFATLSGVLTATGEAEGTLTLDFPTAPLTPVRDVASAAEALGGTRIRSAWRTGPDVGDLLLEVEDERAVRSVRPDPGRLAGLSERGVIVTARAADASSTYDYVSRCFYPDVGVGEDPVTGSAHTALAPFWSPRLGSEQLVGFQASARGGIVHTTVRGERTLLGGDAVAVMEAELRVPL</sequence>
<evidence type="ECO:0000256" key="2">
    <source>
        <dbReference type="ARBA" id="ARBA00023235"/>
    </source>
</evidence>